<dbReference type="Proteomes" id="UP001190700">
    <property type="component" value="Unassembled WGS sequence"/>
</dbReference>
<evidence type="ECO:0000256" key="4">
    <source>
        <dbReference type="ARBA" id="ARBA00023211"/>
    </source>
</evidence>
<sequence>MKLPLNNQMSSSTSPSDNKKRKLDLGSRQQEESFEFQEGPSERQPYCERDLNPVESAVKSSWEEGAKLLRRVVTKAGAVGFKPEIAGAIFCGHLVADLDSVAGALGAATLYGGTPARASEINDETRFALQYWDIDLDIVKPIEELVEAYPEKGICLVDFQQDTQLNSAISTKNIVGVIDHHALQNSTIVTERPIFVDIRPWGAMSSIIAFEFAAHSAYLPKSVAGMLLCAILSDTLNLRSPTTTHWDRSAVSMLVQYTGIQDVNLLCAQQFKAKSSSLAAMTAYMLVSGDLKQFKFNPPAKSPLQYKVAFSVVETTDITCLLLRVMELVKEMRTVKLELSKSPESPVDILFVALVDIVDLRSYLLLMGDAERRLAEAAYGEGGKNLESSIESLEGSKHLFDLKSRVSRKTDFIPPLSATIQAGWEKPLSRSESETDIVALGSVQSCPLVGGVLERVPPAVR</sequence>
<dbReference type="Gene3D" id="3.10.310.20">
    <property type="entry name" value="DHHA2 domain"/>
    <property type="match status" value="1"/>
</dbReference>
<keyword evidence="2" id="KW-0479">Metal-binding</keyword>
<protein>
    <recommendedName>
        <fullName evidence="6">DHHA2 domain-containing protein</fullName>
    </recommendedName>
</protein>
<dbReference type="Pfam" id="PF02833">
    <property type="entry name" value="DHHA2"/>
    <property type="match status" value="1"/>
</dbReference>
<evidence type="ECO:0000256" key="3">
    <source>
        <dbReference type="ARBA" id="ARBA00022801"/>
    </source>
</evidence>
<reference evidence="7 8" key="1">
    <citation type="journal article" date="2015" name="Genome Biol. Evol.">
        <title>Comparative Genomics of a Bacterivorous Green Alga Reveals Evolutionary Causalities and Consequences of Phago-Mixotrophic Mode of Nutrition.</title>
        <authorList>
            <person name="Burns J.A."/>
            <person name="Paasch A."/>
            <person name="Narechania A."/>
            <person name="Kim E."/>
        </authorList>
    </citation>
    <scope>NUCLEOTIDE SEQUENCE [LARGE SCALE GENOMIC DNA]</scope>
    <source>
        <strain evidence="7 8">PLY_AMNH</strain>
    </source>
</reference>
<evidence type="ECO:0000259" key="6">
    <source>
        <dbReference type="SMART" id="SM01131"/>
    </source>
</evidence>
<dbReference type="Gene3D" id="3.90.1640.10">
    <property type="entry name" value="inorganic pyrophosphatase (n-terminal core)"/>
    <property type="match status" value="1"/>
</dbReference>
<feature type="domain" description="DHHA2" evidence="6">
    <location>
        <begin position="268"/>
        <end position="420"/>
    </location>
</feature>
<dbReference type="GO" id="GO:0005737">
    <property type="term" value="C:cytoplasm"/>
    <property type="evidence" value="ECO:0007669"/>
    <property type="project" value="InterPro"/>
</dbReference>
<accession>A0AAE0BCL5</accession>
<proteinExistence type="predicted"/>
<evidence type="ECO:0000256" key="5">
    <source>
        <dbReference type="SAM" id="MobiDB-lite"/>
    </source>
</evidence>
<dbReference type="SMART" id="SM01131">
    <property type="entry name" value="DHHA2"/>
    <property type="match status" value="1"/>
</dbReference>
<dbReference type="GO" id="GO:0046872">
    <property type="term" value="F:metal ion binding"/>
    <property type="evidence" value="ECO:0007669"/>
    <property type="project" value="UniProtKB-KW"/>
</dbReference>
<keyword evidence="4" id="KW-0464">Manganese</keyword>
<dbReference type="EMBL" id="LGRX02035700">
    <property type="protein sequence ID" value="KAK3233478.1"/>
    <property type="molecule type" value="Genomic_DNA"/>
</dbReference>
<keyword evidence="8" id="KW-1185">Reference proteome</keyword>
<dbReference type="AlphaFoldDB" id="A0AAE0BCL5"/>
<dbReference type="InterPro" id="IPR038222">
    <property type="entry name" value="DHHA2_dom_sf"/>
</dbReference>
<dbReference type="InterPro" id="IPR001667">
    <property type="entry name" value="DDH_dom"/>
</dbReference>
<dbReference type="SUPFAM" id="SSF64182">
    <property type="entry name" value="DHH phosphoesterases"/>
    <property type="match status" value="1"/>
</dbReference>
<keyword evidence="3" id="KW-0378">Hydrolase</keyword>
<gene>
    <name evidence="7" type="ORF">CYMTET_56227</name>
</gene>
<dbReference type="Pfam" id="PF01368">
    <property type="entry name" value="DHH"/>
    <property type="match status" value="1"/>
</dbReference>
<comment type="caution">
    <text evidence="7">The sequence shown here is derived from an EMBL/GenBank/DDBJ whole genome shotgun (WGS) entry which is preliminary data.</text>
</comment>
<feature type="compositionally biased region" description="Polar residues" evidence="5">
    <location>
        <begin position="1"/>
        <end position="16"/>
    </location>
</feature>
<organism evidence="7 8">
    <name type="scientific">Cymbomonas tetramitiformis</name>
    <dbReference type="NCBI Taxonomy" id="36881"/>
    <lineage>
        <taxon>Eukaryota</taxon>
        <taxon>Viridiplantae</taxon>
        <taxon>Chlorophyta</taxon>
        <taxon>Pyramimonadophyceae</taxon>
        <taxon>Pyramimonadales</taxon>
        <taxon>Pyramimonadaceae</taxon>
        <taxon>Cymbomonas</taxon>
    </lineage>
</organism>
<evidence type="ECO:0000256" key="1">
    <source>
        <dbReference type="ARBA" id="ARBA00001936"/>
    </source>
</evidence>
<name>A0AAE0BCL5_9CHLO</name>
<dbReference type="InterPro" id="IPR038763">
    <property type="entry name" value="DHH_sf"/>
</dbReference>
<dbReference type="InterPro" id="IPR004097">
    <property type="entry name" value="DHHA2"/>
</dbReference>
<comment type="cofactor">
    <cofactor evidence="1">
        <name>Mn(2+)</name>
        <dbReference type="ChEBI" id="CHEBI:29035"/>
    </cofactor>
</comment>
<evidence type="ECO:0000313" key="7">
    <source>
        <dbReference type="EMBL" id="KAK3233478.1"/>
    </source>
</evidence>
<dbReference type="GO" id="GO:0016462">
    <property type="term" value="F:pyrophosphatase activity"/>
    <property type="evidence" value="ECO:0007669"/>
    <property type="project" value="InterPro"/>
</dbReference>
<feature type="region of interest" description="Disordered" evidence="5">
    <location>
        <begin position="1"/>
        <end position="48"/>
    </location>
</feature>
<evidence type="ECO:0000313" key="8">
    <source>
        <dbReference type="Proteomes" id="UP001190700"/>
    </source>
</evidence>
<evidence type="ECO:0000256" key="2">
    <source>
        <dbReference type="ARBA" id="ARBA00022723"/>
    </source>
</evidence>